<dbReference type="Proteomes" id="UP000789396">
    <property type="component" value="Unassembled WGS sequence"/>
</dbReference>
<dbReference type="OrthoDB" id="2436231at2759"/>
<name>A0A9N9JRF2_9GLOM</name>
<evidence type="ECO:0000313" key="1">
    <source>
        <dbReference type="EMBL" id="CAG8792279.1"/>
    </source>
</evidence>
<comment type="caution">
    <text evidence="1">The sequence shown here is derived from an EMBL/GenBank/DDBJ whole genome shotgun (WGS) entry which is preliminary data.</text>
</comment>
<dbReference type="SUPFAM" id="SSF140996">
    <property type="entry name" value="Hermes dimerisation domain"/>
    <property type="match status" value="1"/>
</dbReference>
<dbReference type="AlphaFoldDB" id="A0A9N9JRF2"/>
<sequence length="77" mass="8998">TNDSKQKERRDQKFISMLIKDQLPINIREGAGFTKFLAEFNPYYQLPYGSCLEKINLMNDEWNAIISLTAILRPFAE</sequence>
<proteinExistence type="predicted"/>
<reference evidence="1" key="1">
    <citation type="submission" date="2021-06" db="EMBL/GenBank/DDBJ databases">
        <authorList>
            <person name="Kallberg Y."/>
            <person name="Tangrot J."/>
            <person name="Rosling A."/>
        </authorList>
    </citation>
    <scope>NUCLEOTIDE SEQUENCE</scope>
    <source>
        <strain evidence="1">IN212</strain>
    </source>
</reference>
<protein>
    <submittedName>
        <fullName evidence="1">12784_t:CDS:1</fullName>
    </submittedName>
</protein>
<dbReference type="EMBL" id="CAJVPZ010062564">
    <property type="protein sequence ID" value="CAG8792279.1"/>
    <property type="molecule type" value="Genomic_DNA"/>
</dbReference>
<accession>A0A9N9JRF2</accession>
<organism evidence="1 2">
    <name type="scientific">Racocetra fulgida</name>
    <dbReference type="NCBI Taxonomy" id="60492"/>
    <lineage>
        <taxon>Eukaryota</taxon>
        <taxon>Fungi</taxon>
        <taxon>Fungi incertae sedis</taxon>
        <taxon>Mucoromycota</taxon>
        <taxon>Glomeromycotina</taxon>
        <taxon>Glomeromycetes</taxon>
        <taxon>Diversisporales</taxon>
        <taxon>Gigasporaceae</taxon>
        <taxon>Racocetra</taxon>
    </lineage>
</organism>
<evidence type="ECO:0000313" key="2">
    <source>
        <dbReference type="Proteomes" id="UP000789396"/>
    </source>
</evidence>
<keyword evidence="2" id="KW-1185">Reference proteome</keyword>
<feature type="non-terminal residue" evidence="1">
    <location>
        <position position="1"/>
    </location>
</feature>
<gene>
    <name evidence="1" type="ORF">RFULGI_LOCUS16861</name>
</gene>
<feature type="non-terminal residue" evidence="1">
    <location>
        <position position="77"/>
    </location>
</feature>